<sequence length="143" mass="14846">MIAINICHGIGTPIARAFMADAEDYGEWQSGYRNTGVSFAGNLFFLKLGLAAAGGLVGFLLSLGGYEGGAEAQSESALTMIVLLFTLIPALISALMTLAGWRFGLDDGEMDRIRHDLEARAGNRSGRAGAEPGATGAARPATP</sequence>
<feature type="region of interest" description="Disordered" evidence="1">
    <location>
        <begin position="121"/>
        <end position="143"/>
    </location>
</feature>
<evidence type="ECO:0000313" key="3">
    <source>
        <dbReference type="EMBL" id="RKR03509.1"/>
    </source>
</evidence>
<reference evidence="3 4" key="1">
    <citation type="submission" date="2018-10" db="EMBL/GenBank/DDBJ databases">
        <title>Genomic Encyclopedia of Type Strains, Phase IV (KMG-IV): sequencing the most valuable type-strain genomes for metagenomic binning, comparative biology and taxonomic classification.</title>
        <authorList>
            <person name="Goeker M."/>
        </authorList>
    </citation>
    <scope>NUCLEOTIDE SEQUENCE [LARGE SCALE GENOMIC DNA]</scope>
    <source>
        <strain evidence="3 4">DSM 23229</strain>
    </source>
</reference>
<keyword evidence="4" id="KW-1185">Reference proteome</keyword>
<keyword evidence="2" id="KW-1133">Transmembrane helix</keyword>
<gene>
    <name evidence="3" type="ORF">C7446_2034</name>
</gene>
<protein>
    <submittedName>
        <fullName evidence="3">MFS transporter</fullName>
    </submittedName>
</protein>
<proteinExistence type="predicted"/>
<evidence type="ECO:0000256" key="1">
    <source>
        <dbReference type="SAM" id="MobiDB-lite"/>
    </source>
</evidence>
<dbReference type="EMBL" id="RBIN01000005">
    <property type="protein sequence ID" value="RKR03509.1"/>
    <property type="molecule type" value="Genomic_DNA"/>
</dbReference>
<dbReference type="AlphaFoldDB" id="A0A420WWM3"/>
<name>A0A420WWM3_9GAMM</name>
<organism evidence="3 4">
    <name type="scientific">Kushneria sinocarnis</name>
    <dbReference type="NCBI Taxonomy" id="595502"/>
    <lineage>
        <taxon>Bacteria</taxon>
        <taxon>Pseudomonadati</taxon>
        <taxon>Pseudomonadota</taxon>
        <taxon>Gammaproteobacteria</taxon>
        <taxon>Oceanospirillales</taxon>
        <taxon>Halomonadaceae</taxon>
        <taxon>Kushneria</taxon>
    </lineage>
</organism>
<dbReference type="Proteomes" id="UP000281975">
    <property type="component" value="Unassembled WGS sequence"/>
</dbReference>
<feature type="compositionally biased region" description="Low complexity" evidence="1">
    <location>
        <begin position="122"/>
        <end position="143"/>
    </location>
</feature>
<feature type="transmembrane region" description="Helical" evidence="2">
    <location>
        <begin position="44"/>
        <end position="66"/>
    </location>
</feature>
<feature type="transmembrane region" description="Helical" evidence="2">
    <location>
        <begin position="78"/>
        <end position="101"/>
    </location>
</feature>
<dbReference type="Pfam" id="PF13347">
    <property type="entry name" value="MFS_2"/>
    <property type="match status" value="1"/>
</dbReference>
<keyword evidence="2" id="KW-0812">Transmembrane</keyword>
<evidence type="ECO:0000256" key="2">
    <source>
        <dbReference type="SAM" id="Phobius"/>
    </source>
</evidence>
<evidence type="ECO:0000313" key="4">
    <source>
        <dbReference type="Proteomes" id="UP000281975"/>
    </source>
</evidence>
<accession>A0A420WWM3</accession>
<comment type="caution">
    <text evidence="3">The sequence shown here is derived from an EMBL/GenBank/DDBJ whole genome shotgun (WGS) entry which is preliminary data.</text>
</comment>
<keyword evidence="2" id="KW-0472">Membrane</keyword>